<organism evidence="1 2">
    <name type="scientific">Ambrosia artemisiifolia</name>
    <name type="common">Common ragweed</name>
    <dbReference type="NCBI Taxonomy" id="4212"/>
    <lineage>
        <taxon>Eukaryota</taxon>
        <taxon>Viridiplantae</taxon>
        <taxon>Streptophyta</taxon>
        <taxon>Embryophyta</taxon>
        <taxon>Tracheophyta</taxon>
        <taxon>Spermatophyta</taxon>
        <taxon>Magnoliopsida</taxon>
        <taxon>eudicotyledons</taxon>
        <taxon>Gunneridae</taxon>
        <taxon>Pentapetalae</taxon>
        <taxon>asterids</taxon>
        <taxon>campanulids</taxon>
        <taxon>Asterales</taxon>
        <taxon>Asteraceae</taxon>
        <taxon>Asteroideae</taxon>
        <taxon>Heliantheae alliance</taxon>
        <taxon>Heliantheae</taxon>
        <taxon>Ambrosia</taxon>
    </lineage>
</organism>
<dbReference type="EMBL" id="JAMZMK010006619">
    <property type="protein sequence ID" value="KAI7747991.1"/>
    <property type="molecule type" value="Genomic_DNA"/>
</dbReference>
<sequence>FVSVRCHCSFAAGCRSRFWTFGWCIEHETWKSALHYLWMIVHDHRLLRADIPVLEVFRVQSALRSEDEAYRRLHVGLIIVAAQNDACVLRIGAIDGEVSITFLMTVIIVILLGRAVDHPSAEPH</sequence>
<reference evidence="1" key="1">
    <citation type="submission" date="2022-06" db="EMBL/GenBank/DDBJ databases">
        <title>Uncovering the hologenomic basis of an extraordinary plant invasion.</title>
        <authorList>
            <person name="Bieker V.C."/>
            <person name="Martin M.D."/>
            <person name="Gilbert T."/>
            <person name="Hodgins K."/>
            <person name="Battlay P."/>
            <person name="Petersen B."/>
            <person name="Wilson J."/>
        </authorList>
    </citation>
    <scope>NUCLEOTIDE SEQUENCE</scope>
    <source>
        <strain evidence="1">AA19_3_7</strain>
        <tissue evidence="1">Leaf</tissue>
    </source>
</reference>
<name>A0AAD5CTI6_AMBAR</name>
<evidence type="ECO:0000313" key="2">
    <source>
        <dbReference type="Proteomes" id="UP001206925"/>
    </source>
</evidence>
<comment type="caution">
    <text evidence="1">The sequence shown here is derived from an EMBL/GenBank/DDBJ whole genome shotgun (WGS) entry which is preliminary data.</text>
</comment>
<dbReference type="AlphaFoldDB" id="A0AAD5CTI6"/>
<protein>
    <submittedName>
        <fullName evidence="1">Uncharacterized protein</fullName>
    </submittedName>
</protein>
<evidence type="ECO:0000313" key="1">
    <source>
        <dbReference type="EMBL" id="KAI7747991.1"/>
    </source>
</evidence>
<feature type="non-terminal residue" evidence="1">
    <location>
        <position position="124"/>
    </location>
</feature>
<gene>
    <name evidence="1" type="ORF">M8C21_027915</name>
</gene>
<keyword evidence="2" id="KW-1185">Reference proteome</keyword>
<proteinExistence type="predicted"/>
<accession>A0AAD5CTI6</accession>
<dbReference type="Proteomes" id="UP001206925">
    <property type="component" value="Unassembled WGS sequence"/>
</dbReference>